<name>A0A974WDB2_9BACT</name>
<dbReference type="Proteomes" id="UP000662783">
    <property type="component" value="Chromosome"/>
</dbReference>
<dbReference type="InterPro" id="IPR000182">
    <property type="entry name" value="GNAT_dom"/>
</dbReference>
<dbReference type="InterPro" id="IPR051531">
    <property type="entry name" value="N-acetyltransferase"/>
</dbReference>
<dbReference type="AlphaFoldDB" id="A0A974WDB2"/>
<protein>
    <submittedName>
        <fullName evidence="2">GNAT family N-acetyltransferase</fullName>
    </submittedName>
</protein>
<proteinExistence type="predicted"/>
<dbReference type="KEGG" id="fuv:JR347_09470"/>
<dbReference type="PANTHER" id="PTHR43792">
    <property type="entry name" value="GNAT FAMILY, PUTATIVE (AFU_ORTHOLOGUE AFUA_3G00765)-RELATED-RELATED"/>
    <property type="match status" value="1"/>
</dbReference>
<keyword evidence="3" id="KW-1185">Reference proteome</keyword>
<accession>A0A974WDB2</accession>
<dbReference type="Pfam" id="PF13302">
    <property type="entry name" value="Acetyltransf_3"/>
    <property type="match status" value="1"/>
</dbReference>
<evidence type="ECO:0000313" key="2">
    <source>
        <dbReference type="EMBL" id="QSE95848.1"/>
    </source>
</evidence>
<gene>
    <name evidence="2" type="ORF">JR347_09470</name>
</gene>
<dbReference type="PROSITE" id="PS51186">
    <property type="entry name" value="GNAT"/>
    <property type="match status" value="1"/>
</dbReference>
<dbReference type="SUPFAM" id="SSF55729">
    <property type="entry name" value="Acyl-CoA N-acyltransferases (Nat)"/>
    <property type="match status" value="1"/>
</dbReference>
<dbReference type="PANTHER" id="PTHR43792:SF1">
    <property type="entry name" value="N-ACETYLTRANSFERASE DOMAIN-CONTAINING PROTEIN"/>
    <property type="match status" value="1"/>
</dbReference>
<dbReference type="EMBL" id="CP070608">
    <property type="protein sequence ID" value="QSE95848.1"/>
    <property type="molecule type" value="Genomic_DNA"/>
</dbReference>
<evidence type="ECO:0000259" key="1">
    <source>
        <dbReference type="PROSITE" id="PS51186"/>
    </source>
</evidence>
<dbReference type="RefSeq" id="WP_205720361.1">
    <property type="nucleotide sequence ID" value="NZ_CP070608.1"/>
</dbReference>
<dbReference type="Gene3D" id="3.40.630.30">
    <property type="match status" value="1"/>
</dbReference>
<dbReference type="InterPro" id="IPR016181">
    <property type="entry name" value="Acyl_CoA_acyltransferase"/>
</dbReference>
<sequence>MLNTQNLTLRKISFDDALFIQKLVNSAGWLQHIGNRNVHDIHSAKTFIQSWAIERYEKYGFGPYLVVLNKTKEPIGVCGLFTRDYLDAPDIGFAILPEYMGKGFSYEASVAVIQQAKKLNLKTVYAITSTNNLASQKLIKKLGFGTSTQKIPTKDLLFELQLTDS</sequence>
<evidence type="ECO:0000313" key="3">
    <source>
        <dbReference type="Proteomes" id="UP000662783"/>
    </source>
</evidence>
<organism evidence="2 3">
    <name type="scientific">Fulvivirga lutea</name>
    <dbReference type="NCBI Taxonomy" id="2810512"/>
    <lineage>
        <taxon>Bacteria</taxon>
        <taxon>Pseudomonadati</taxon>
        <taxon>Bacteroidota</taxon>
        <taxon>Cytophagia</taxon>
        <taxon>Cytophagales</taxon>
        <taxon>Fulvivirgaceae</taxon>
        <taxon>Fulvivirga</taxon>
    </lineage>
</organism>
<dbReference type="GO" id="GO:0016747">
    <property type="term" value="F:acyltransferase activity, transferring groups other than amino-acyl groups"/>
    <property type="evidence" value="ECO:0007669"/>
    <property type="project" value="InterPro"/>
</dbReference>
<reference evidence="2" key="1">
    <citation type="submission" date="2021-02" db="EMBL/GenBank/DDBJ databases">
        <title>Fulvivirga sp. S481 isolated from sea water.</title>
        <authorList>
            <person name="Bae S.S."/>
            <person name="Baek K."/>
        </authorList>
    </citation>
    <scope>NUCLEOTIDE SEQUENCE</scope>
    <source>
        <strain evidence="2">S481</strain>
    </source>
</reference>
<feature type="domain" description="N-acetyltransferase" evidence="1">
    <location>
        <begin position="7"/>
        <end position="163"/>
    </location>
</feature>